<organism evidence="3 4">
    <name type="scientific">Novipirellula herctigrandis</name>
    <dbReference type="NCBI Taxonomy" id="2527986"/>
    <lineage>
        <taxon>Bacteria</taxon>
        <taxon>Pseudomonadati</taxon>
        <taxon>Planctomycetota</taxon>
        <taxon>Planctomycetia</taxon>
        <taxon>Pirellulales</taxon>
        <taxon>Pirellulaceae</taxon>
        <taxon>Novipirellula</taxon>
    </lineage>
</organism>
<evidence type="ECO:0000256" key="1">
    <source>
        <dbReference type="SAM" id="Phobius"/>
    </source>
</evidence>
<name>A0A5C5YYH8_9BACT</name>
<dbReference type="Pfam" id="PF07589">
    <property type="entry name" value="PEP-CTERM"/>
    <property type="match status" value="1"/>
</dbReference>
<protein>
    <recommendedName>
        <fullName evidence="2">Ice-binding protein C-terminal domain-containing protein</fullName>
    </recommendedName>
</protein>
<sequence length="228" mass="23794">MESLGAYWHQRRELIDLTQDIFTTGLKRELKMKRVVLMAGLVMASLFSMGQANAAFVLIDNFSVIGTDSAAIRSTPASGVFGLPVSPVALSGGQATFEVGDAISYSNVDSVLSASPGLSVLSNVTVRINNISVSAGESFTVVASEDNFVNFSGKTITSADTFVEFTFATLPAAFTDLAFHVVSSTGGTSFTANGIYAVPEPATMSLIGLAACGGLIGFRRRRQAAVAS</sequence>
<keyword evidence="1" id="KW-1133">Transmembrane helix</keyword>
<keyword evidence="1" id="KW-0472">Membrane</keyword>
<feature type="domain" description="Ice-binding protein C-terminal" evidence="2">
    <location>
        <begin position="197"/>
        <end position="221"/>
    </location>
</feature>
<feature type="transmembrane region" description="Helical" evidence="1">
    <location>
        <begin position="35"/>
        <end position="59"/>
    </location>
</feature>
<dbReference type="OrthoDB" id="9945188at2"/>
<comment type="caution">
    <text evidence="3">The sequence shown here is derived from an EMBL/GenBank/DDBJ whole genome shotgun (WGS) entry which is preliminary data.</text>
</comment>
<gene>
    <name evidence="3" type="ORF">CA13_15350</name>
</gene>
<dbReference type="AlphaFoldDB" id="A0A5C5YYH8"/>
<dbReference type="Proteomes" id="UP000315010">
    <property type="component" value="Unassembled WGS sequence"/>
</dbReference>
<accession>A0A5C5YYH8</accession>
<proteinExistence type="predicted"/>
<evidence type="ECO:0000259" key="2">
    <source>
        <dbReference type="Pfam" id="PF07589"/>
    </source>
</evidence>
<keyword evidence="4" id="KW-1185">Reference proteome</keyword>
<keyword evidence="1" id="KW-0812">Transmembrane</keyword>
<dbReference type="NCBIfam" id="TIGR02595">
    <property type="entry name" value="PEP_CTERM"/>
    <property type="match status" value="1"/>
</dbReference>
<evidence type="ECO:0000313" key="4">
    <source>
        <dbReference type="Proteomes" id="UP000315010"/>
    </source>
</evidence>
<reference evidence="3 4" key="1">
    <citation type="submission" date="2019-02" db="EMBL/GenBank/DDBJ databases">
        <title>Deep-cultivation of Planctomycetes and their phenomic and genomic characterization uncovers novel biology.</title>
        <authorList>
            <person name="Wiegand S."/>
            <person name="Jogler M."/>
            <person name="Boedeker C."/>
            <person name="Pinto D."/>
            <person name="Vollmers J."/>
            <person name="Rivas-Marin E."/>
            <person name="Kohn T."/>
            <person name="Peeters S.H."/>
            <person name="Heuer A."/>
            <person name="Rast P."/>
            <person name="Oberbeckmann S."/>
            <person name="Bunk B."/>
            <person name="Jeske O."/>
            <person name="Meyerdierks A."/>
            <person name="Storesund J.E."/>
            <person name="Kallscheuer N."/>
            <person name="Luecker S."/>
            <person name="Lage O.M."/>
            <person name="Pohl T."/>
            <person name="Merkel B.J."/>
            <person name="Hornburger P."/>
            <person name="Mueller R.-W."/>
            <person name="Bruemmer F."/>
            <person name="Labrenz M."/>
            <person name="Spormann A.M."/>
            <person name="Op Den Camp H."/>
            <person name="Overmann J."/>
            <person name="Amann R."/>
            <person name="Jetten M.S.M."/>
            <person name="Mascher T."/>
            <person name="Medema M.H."/>
            <person name="Devos D.P."/>
            <person name="Kaster A.-K."/>
            <person name="Ovreas L."/>
            <person name="Rohde M."/>
            <person name="Galperin M.Y."/>
            <person name="Jogler C."/>
        </authorList>
    </citation>
    <scope>NUCLEOTIDE SEQUENCE [LARGE SCALE GENOMIC DNA]</scope>
    <source>
        <strain evidence="3 4">CA13</strain>
    </source>
</reference>
<dbReference type="EMBL" id="SJPJ01000001">
    <property type="protein sequence ID" value="TWT80122.1"/>
    <property type="molecule type" value="Genomic_DNA"/>
</dbReference>
<evidence type="ECO:0000313" key="3">
    <source>
        <dbReference type="EMBL" id="TWT80122.1"/>
    </source>
</evidence>
<dbReference type="InterPro" id="IPR013424">
    <property type="entry name" value="Ice-binding_C"/>
</dbReference>